<dbReference type="EMBL" id="JBBAXC010000026">
    <property type="protein sequence ID" value="MEI5909432.1"/>
    <property type="molecule type" value="Genomic_DNA"/>
</dbReference>
<proteinExistence type="predicted"/>
<dbReference type="Proteomes" id="UP001312865">
    <property type="component" value="Unassembled WGS sequence"/>
</dbReference>
<dbReference type="NCBIfam" id="NF038310">
    <property type="entry name" value="lysogeny_AimR"/>
    <property type="match status" value="1"/>
</dbReference>
<keyword evidence="1" id="KW-0675">Receptor</keyword>
<protein>
    <submittedName>
        <fullName evidence="1">AimR family lysis-lysogeny pheromone receptor</fullName>
    </submittedName>
</protein>
<accession>A0ABU8HJV9</accession>
<reference evidence="1 2" key="1">
    <citation type="journal article" date="2018" name="J. Microbiol.">
        <title>Bacillus spongiae sp. nov., isolated from sponge of Jeju Island.</title>
        <authorList>
            <person name="Lee G.E."/>
            <person name="Im W.T."/>
            <person name="Park J.S."/>
        </authorList>
    </citation>
    <scope>NUCLEOTIDE SEQUENCE [LARGE SCALE GENOMIC DNA]</scope>
    <source>
        <strain evidence="1 2">135PIL107-10</strain>
    </source>
</reference>
<comment type="caution">
    <text evidence="1">The sequence shown here is derived from an EMBL/GenBank/DDBJ whole genome shotgun (WGS) entry which is preliminary data.</text>
</comment>
<organism evidence="1 2">
    <name type="scientific">Bacillus spongiae</name>
    <dbReference type="NCBI Taxonomy" id="2683610"/>
    <lineage>
        <taxon>Bacteria</taxon>
        <taxon>Bacillati</taxon>
        <taxon>Bacillota</taxon>
        <taxon>Bacilli</taxon>
        <taxon>Bacillales</taxon>
        <taxon>Bacillaceae</taxon>
        <taxon>Bacillus</taxon>
    </lineage>
</organism>
<evidence type="ECO:0000313" key="2">
    <source>
        <dbReference type="Proteomes" id="UP001312865"/>
    </source>
</evidence>
<dbReference type="Pfam" id="PF22871">
    <property type="entry name" value="AimR"/>
    <property type="match status" value="1"/>
</dbReference>
<dbReference type="InterPro" id="IPR047705">
    <property type="entry name" value="AimR-like"/>
</dbReference>
<gene>
    <name evidence="1" type="ORF">WAK64_20600</name>
</gene>
<keyword evidence="2" id="KW-1185">Reference proteome</keyword>
<name>A0ABU8HJV9_9BACI</name>
<sequence length="380" mass="44790">MVNVLNLLKKDMRRKNIDNKALAPVVKKSPPSVSNYLNGKQHPDFLTFRRIVEHVTHTENRLNFCFNLYIADIAKIDDLHLMLDYCSHQTKNNMLRRTIRRIKAIDPDNKIARLYELIDKRNSYKIKSEKMYLSILNMEDERENPKYTTLKKICHLYCFADKRDFEMVDLMGKEALKGVWYIKEDSTKLSFMLRIKEAIANSHLRKNNVDTARKMAFDILKLSYQSEFPLIHDAMLQLLSQSYLFENPELSLEYITMAVHNFENSPTMKNNLMRRRALEMTHDFIQITLGNFDNLYLTSDAELAYYNVKIGNSELALEILENIKLKNGKLTAFQLLYKAMATNSQQDYFEALKEFQHNSDYFYVAMFEKEIFSNKTTLIV</sequence>
<dbReference type="RefSeq" id="WP_336588876.1">
    <property type="nucleotide sequence ID" value="NZ_JBBAXC010000026.1"/>
</dbReference>
<evidence type="ECO:0000313" key="1">
    <source>
        <dbReference type="EMBL" id="MEI5909432.1"/>
    </source>
</evidence>